<protein>
    <recommendedName>
        <fullName evidence="1">diguanylate cyclase</fullName>
        <ecNumber evidence="1">2.7.7.65</ecNumber>
    </recommendedName>
</protein>
<feature type="coiled-coil region" evidence="3">
    <location>
        <begin position="157"/>
        <end position="191"/>
    </location>
</feature>
<evidence type="ECO:0000313" key="7">
    <source>
        <dbReference type="Proteomes" id="UP001202961"/>
    </source>
</evidence>
<organism evidence="6 7">
    <name type="scientific">Aporhodopirellula aestuarii</name>
    <dbReference type="NCBI Taxonomy" id="2950107"/>
    <lineage>
        <taxon>Bacteria</taxon>
        <taxon>Pseudomonadati</taxon>
        <taxon>Planctomycetota</taxon>
        <taxon>Planctomycetia</taxon>
        <taxon>Pirellulales</taxon>
        <taxon>Pirellulaceae</taxon>
        <taxon>Aporhodopirellula</taxon>
    </lineage>
</organism>
<dbReference type="InterPro" id="IPR000014">
    <property type="entry name" value="PAS"/>
</dbReference>
<dbReference type="SUPFAM" id="SSF55785">
    <property type="entry name" value="PYP-like sensor domain (PAS domain)"/>
    <property type="match status" value="1"/>
</dbReference>
<dbReference type="Pfam" id="PF13426">
    <property type="entry name" value="PAS_9"/>
    <property type="match status" value="1"/>
</dbReference>
<accession>A0ABT0UA89</accession>
<dbReference type="PANTHER" id="PTHR45138">
    <property type="entry name" value="REGULATORY COMPONENTS OF SENSORY TRANSDUCTION SYSTEM"/>
    <property type="match status" value="1"/>
</dbReference>
<proteinExistence type="predicted"/>
<evidence type="ECO:0000259" key="4">
    <source>
        <dbReference type="PROSITE" id="PS50112"/>
    </source>
</evidence>
<dbReference type="SMART" id="SM00091">
    <property type="entry name" value="PAS"/>
    <property type="match status" value="1"/>
</dbReference>
<comment type="caution">
    <text evidence="6">The sequence shown here is derived from an EMBL/GenBank/DDBJ whole genome shotgun (WGS) entry which is preliminary data.</text>
</comment>
<comment type="catalytic activity">
    <reaction evidence="2">
        <text>2 GTP = 3',3'-c-di-GMP + 2 diphosphate</text>
        <dbReference type="Rhea" id="RHEA:24898"/>
        <dbReference type="ChEBI" id="CHEBI:33019"/>
        <dbReference type="ChEBI" id="CHEBI:37565"/>
        <dbReference type="ChEBI" id="CHEBI:58805"/>
        <dbReference type="EC" id="2.7.7.65"/>
    </reaction>
</comment>
<evidence type="ECO:0000256" key="3">
    <source>
        <dbReference type="SAM" id="Coils"/>
    </source>
</evidence>
<name>A0ABT0UA89_9BACT</name>
<dbReference type="InterPro" id="IPR000160">
    <property type="entry name" value="GGDEF_dom"/>
</dbReference>
<reference evidence="6 7" key="1">
    <citation type="journal article" date="2022" name="Syst. Appl. Microbiol.">
        <title>Rhodopirellula aestuarii sp. nov., a novel member of the genus Rhodopirellula isolated from brackish sediments collected in the Tagus River estuary, Portugal.</title>
        <authorList>
            <person name="Vitorino I.R."/>
            <person name="Klimek D."/>
            <person name="Calusinska M."/>
            <person name="Lobo-da-Cunha A."/>
            <person name="Vasconcelos V."/>
            <person name="Lage O.M."/>
        </authorList>
    </citation>
    <scope>NUCLEOTIDE SEQUENCE [LARGE SCALE GENOMIC DNA]</scope>
    <source>
        <strain evidence="6 7">ICT_H3.1</strain>
    </source>
</reference>
<keyword evidence="7" id="KW-1185">Reference proteome</keyword>
<dbReference type="SMART" id="SM00267">
    <property type="entry name" value="GGDEF"/>
    <property type="match status" value="1"/>
</dbReference>
<evidence type="ECO:0000256" key="1">
    <source>
        <dbReference type="ARBA" id="ARBA00012528"/>
    </source>
</evidence>
<feature type="domain" description="GGDEF" evidence="5">
    <location>
        <begin position="219"/>
        <end position="354"/>
    </location>
</feature>
<dbReference type="Proteomes" id="UP001202961">
    <property type="component" value="Unassembled WGS sequence"/>
</dbReference>
<dbReference type="PROSITE" id="PS50112">
    <property type="entry name" value="PAS"/>
    <property type="match status" value="1"/>
</dbReference>
<gene>
    <name evidence="6" type="ORF">NB063_22015</name>
</gene>
<dbReference type="InterPro" id="IPR050469">
    <property type="entry name" value="Diguanylate_Cyclase"/>
</dbReference>
<dbReference type="SUPFAM" id="SSF55073">
    <property type="entry name" value="Nucleotide cyclase"/>
    <property type="match status" value="1"/>
</dbReference>
<dbReference type="CDD" id="cd00130">
    <property type="entry name" value="PAS"/>
    <property type="match status" value="1"/>
</dbReference>
<dbReference type="CDD" id="cd01949">
    <property type="entry name" value="GGDEF"/>
    <property type="match status" value="1"/>
</dbReference>
<feature type="domain" description="PAS" evidence="4">
    <location>
        <begin position="30"/>
        <end position="76"/>
    </location>
</feature>
<dbReference type="NCBIfam" id="TIGR00229">
    <property type="entry name" value="sensory_box"/>
    <property type="match status" value="1"/>
</dbReference>
<dbReference type="InterPro" id="IPR029787">
    <property type="entry name" value="Nucleotide_cyclase"/>
</dbReference>
<dbReference type="InterPro" id="IPR035965">
    <property type="entry name" value="PAS-like_dom_sf"/>
</dbReference>
<evidence type="ECO:0000313" key="6">
    <source>
        <dbReference type="EMBL" id="MCM2373298.1"/>
    </source>
</evidence>
<dbReference type="NCBIfam" id="TIGR00254">
    <property type="entry name" value="GGDEF"/>
    <property type="match status" value="1"/>
</dbReference>
<dbReference type="RefSeq" id="WP_250931034.1">
    <property type="nucleotide sequence ID" value="NZ_JAMQBK010000060.1"/>
</dbReference>
<dbReference type="Gene3D" id="3.30.450.20">
    <property type="entry name" value="PAS domain"/>
    <property type="match status" value="1"/>
</dbReference>
<dbReference type="PANTHER" id="PTHR45138:SF9">
    <property type="entry name" value="DIGUANYLATE CYCLASE DGCM-RELATED"/>
    <property type="match status" value="1"/>
</dbReference>
<dbReference type="EC" id="2.7.7.65" evidence="1"/>
<dbReference type="EMBL" id="JAMQBK010000060">
    <property type="protein sequence ID" value="MCM2373298.1"/>
    <property type="molecule type" value="Genomic_DNA"/>
</dbReference>
<dbReference type="Pfam" id="PF00990">
    <property type="entry name" value="GGDEF"/>
    <property type="match status" value="1"/>
</dbReference>
<dbReference type="InterPro" id="IPR043128">
    <property type="entry name" value="Rev_trsase/Diguanyl_cyclase"/>
</dbReference>
<evidence type="ECO:0000256" key="2">
    <source>
        <dbReference type="ARBA" id="ARBA00034247"/>
    </source>
</evidence>
<sequence>MARSTIDSPPRGGYLSWLSERILPKRFVAVPIELGEVLDRFPEGFLIIDGRFRILFANEAICQILGVSRDHLDGRSVDSLKWCTSMPRNRPWHEVLHTSRLANVTTHGIPIAVGDEQLMVFERGDRSRRLLAITVREITGLSIPDVMVISVRDATVAETYRAEMEDLLARVRRSREEAQQCNEQLRQLVTQDALTGCENRRSLDEKAESLWNTSTNEGKPLTCMMFDIDHFKSVNDNFGHATGDDVLRCVASSLRHTFANVGQVYRYGGEEFCVMLPDHDLNESRSIAEKVRSTVSHLSVPCPTTNEVIQVTVSIGVVDRKAGAMTVAEMIDQADKCLYMAKRNGRNCVVPYGPEVASAKFRSTDR</sequence>
<dbReference type="PROSITE" id="PS50887">
    <property type="entry name" value="GGDEF"/>
    <property type="match status" value="1"/>
</dbReference>
<keyword evidence="3" id="KW-0175">Coiled coil</keyword>
<evidence type="ECO:0000259" key="5">
    <source>
        <dbReference type="PROSITE" id="PS50887"/>
    </source>
</evidence>
<dbReference type="Gene3D" id="3.30.70.270">
    <property type="match status" value="1"/>
</dbReference>